<dbReference type="PANTHER" id="PTHR43475:SF1">
    <property type="entry name" value="METHYLTHIORIBOSE-1-PHOSPHATE ISOMERASE"/>
    <property type="match status" value="1"/>
</dbReference>
<dbReference type="Gene3D" id="3.40.50.10470">
    <property type="entry name" value="Translation initiation factor eif-2b, domain 2"/>
    <property type="match status" value="1"/>
</dbReference>
<evidence type="ECO:0000313" key="4">
    <source>
        <dbReference type="Proteomes" id="UP000230025"/>
    </source>
</evidence>
<comment type="pathway">
    <text evidence="2">Amino-acid biosynthesis; L-methionine biosynthesis via salvage pathway; L-methionine from S-methyl-5-thio-alpha-D-ribose 1-phosphate: step 1/6.</text>
</comment>
<dbReference type="GO" id="GO:0019509">
    <property type="term" value="P:L-methionine salvage from methylthioadenosine"/>
    <property type="evidence" value="ECO:0007669"/>
    <property type="project" value="UniProtKB-UniRule"/>
</dbReference>
<gene>
    <name evidence="2 3" type="primary">mtnA</name>
    <name evidence="3" type="ORF">COW28_05810</name>
</gene>
<dbReference type="Pfam" id="PF01008">
    <property type="entry name" value="IF-2B"/>
    <property type="match status" value="1"/>
</dbReference>
<dbReference type="FunFam" id="1.20.120.420:FF:000003">
    <property type="entry name" value="Methylthioribose-1-phosphate isomerase"/>
    <property type="match status" value="1"/>
</dbReference>
<protein>
    <recommendedName>
        <fullName evidence="2">Methylthioribose-1-phosphate isomerase</fullName>
        <shortName evidence="2">M1Pi</shortName>
        <shortName evidence="2">MTR-1-P isomerase</shortName>
        <ecNumber evidence="2">5.3.1.23</ecNumber>
    </recommendedName>
    <alternativeName>
        <fullName evidence="2">S-methyl-5-thioribose-1-phosphate isomerase</fullName>
    </alternativeName>
</protein>
<evidence type="ECO:0000256" key="2">
    <source>
        <dbReference type="HAMAP-Rule" id="MF_01678"/>
    </source>
</evidence>
<sequence>MIKTIDWGEGKIRIIDQTQLPAKLVYRDLSTLKQVGEAISSLKVRGAPAIGLAAALGVALQMNSSPAKNYLAFKKEVKKAIKYLSARRPTAINLFWGLERMQKVLDKNRGLAIPELKKILLKEALLAVKEDDEICRKIGRHGASLVKSGCNILTHCNAGGLATGGFGTALGVIFTAFEKGKRFQVYVDETRPLLQGARLTTWELKRYKIETTLICDNMAGFLMKQKKINIVIVGADRIASNGDTANKIGTYSLAILARAHQIPFYVAAPFSTFDLKIKNGEKIPIEERKGSEVTQPFAVRIAPAGIKVYNPAFDVTPASLITGIITEKGIIRPPLKKNIQQLLA</sequence>
<dbReference type="EMBL" id="PFFY01000267">
    <property type="protein sequence ID" value="PIW32536.1"/>
    <property type="molecule type" value="Genomic_DNA"/>
</dbReference>
<comment type="similarity">
    <text evidence="2">Belongs to the EIF-2B alpha/beta/delta subunits family. MtnA subfamily.</text>
</comment>
<dbReference type="HAMAP" id="MF_01678">
    <property type="entry name" value="Salvage_MtnA"/>
    <property type="match status" value="1"/>
</dbReference>
<feature type="binding site" evidence="2">
    <location>
        <begin position="45"/>
        <end position="47"/>
    </location>
    <ligand>
        <name>substrate</name>
    </ligand>
</feature>
<dbReference type="NCBIfam" id="NF004326">
    <property type="entry name" value="PRK05720.1"/>
    <property type="match status" value="1"/>
</dbReference>
<comment type="caution">
    <text evidence="3">The sequence shown here is derived from an EMBL/GenBank/DDBJ whole genome shotgun (WGS) entry which is preliminary data.</text>
</comment>
<organism evidence="3 4">
    <name type="scientific">bacterium (Candidatus Ratteibacteria) CG15_BIG_FIL_POST_REV_8_21_14_020_41_12</name>
    <dbReference type="NCBI Taxonomy" id="2014291"/>
    <lineage>
        <taxon>Bacteria</taxon>
        <taxon>Candidatus Ratteibacteria</taxon>
    </lineage>
</organism>
<dbReference type="UniPathway" id="UPA00904">
    <property type="reaction ID" value="UER00874"/>
</dbReference>
<evidence type="ECO:0000313" key="3">
    <source>
        <dbReference type="EMBL" id="PIW32536.1"/>
    </source>
</evidence>
<dbReference type="Proteomes" id="UP000230025">
    <property type="component" value="Unassembled WGS sequence"/>
</dbReference>
<dbReference type="EC" id="5.3.1.23" evidence="2"/>
<name>A0A2M7GXI9_9BACT</name>
<comment type="catalytic activity">
    <reaction evidence="2">
        <text>5-(methylsulfanyl)-alpha-D-ribose 1-phosphate = 5-(methylsulfanyl)-D-ribulose 1-phosphate</text>
        <dbReference type="Rhea" id="RHEA:19989"/>
        <dbReference type="ChEBI" id="CHEBI:58533"/>
        <dbReference type="ChEBI" id="CHEBI:58548"/>
        <dbReference type="EC" id="5.3.1.23"/>
    </reaction>
</comment>
<dbReference type="InterPro" id="IPR000649">
    <property type="entry name" value="IF-2B-related"/>
</dbReference>
<comment type="function">
    <text evidence="2">Catalyzes the interconversion of methylthioribose-1-phosphate (MTR-1-P) into methylthioribulose-1-phosphate (MTRu-1-P).</text>
</comment>
<feature type="active site" description="Proton donor" evidence="2">
    <location>
        <position position="236"/>
    </location>
</feature>
<dbReference type="InterPro" id="IPR005251">
    <property type="entry name" value="IF-M1Pi"/>
</dbReference>
<dbReference type="GO" id="GO:0046523">
    <property type="term" value="F:S-methyl-5-thioribose-1-phosphate isomerase activity"/>
    <property type="evidence" value="ECO:0007669"/>
    <property type="project" value="UniProtKB-UniRule"/>
</dbReference>
<dbReference type="PANTHER" id="PTHR43475">
    <property type="entry name" value="METHYLTHIORIBOSE-1-PHOSPHATE ISOMERASE"/>
    <property type="match status" value="1"/>
</dbReference>
<accession>A0A2M7GXI9</accession>
<dbReference type="InterPro" id="IPR042529">
    <property type="entry name" value="IF_2B-like_C"/>
</dbReference>
<dbReference type="NCBIfam" id="TIGR00524">
    <property type="entry name" value="eIF-2B_rel"/>
    <property type="match status" value="1"/>
</dbReference>
<reference evidence="4" key="1">
    <citation type="submission" date="2017-09" db="EMBL/GenBank/DDBJ databases">
        <title>Depth-based differentiation of microbial function through sediment-hosted aquifers and enrichment of novel symbionts in the deep terrestrial subsurface.</title>
        <authorList>
            <person name="Probst A.J."/>
            <person name="Ladd B."/>
            <person name="Jarett J.K."/>
            <person name="Geller-Mcgrath D.E."/>
            <person name="Sieber C.M.K."/>
            <person name="Emerson J.B."/>
            <person name="Anantharaman K."/>
            <person name="Thomas B.C."/>
            <person name="Malmstrom R."/>
            <person name="Stieglmeier M."/>
            <person name="Klingl A."/>
            <person name="Woyke T."/>
            <person name="Ryan C.M."/>
            <person name="Banfield J.F."/>
        </authorList>
    </citation>
    <scope>NUCLEOTIDE SEQUENCE [LARGE SCALE GENOMIC DNA]</scope>
</reference>
<proteinExistence type="inferred from homology"/>
<dbReference type="InterPro" id="IPR037171">
    <property type="entry name" value="NagB/RpiA_transferase-like"/>
</dbReference>
<dbReference type="Gene3D" id="1.20.120.420">
    <property type="entry name" value="translation initiation factor eif-2b, domain 1"/>
    <property type="match status" value="1"/>
</dbReference>
<feature type="site" description="Transition state stabilizer" evidence="2">
    <location>
        <position position="156"/>
    </location>
</feature>
<feature type="binding site" evidence="2">
    <location>
        <position position="195"/>
    </location>
    <ligand>
        <name>substrate</name>
    </ligand>
</feature>
<feature type="binding site" evidence="2">
    <location>
        <begin position="246"/>
        <end position="247"/>
    </location>
    <ligand>
        <name>substrate</name>
    </ligand>
</feature>
<dbReference type="InterPro" id="IPR027363">
    <property type="entry name" value="M1Pi_N"/>
</dbReference>
<keyword evidence="1 2" id="KW-0413">Isomerase</keyword>
<keyword evidence="2" id="KW-0486">Methionine biosynthesis</keyword>
<dbReference type="InterPro" id="IPR011559">
    <property type="entry name" value="Initiation_fac_2B_a/b/d"/>
</dbReference>
<dbReference type="SUPFAM" id="SSF100950">
    <property type="entry name" value="NagB/RpiA/CoA transferase-like"/>
    <property type="match status" value="1"/>
</dbReference>
<evidence type="ECO:0000256" key="1">
    <source>
        <dbReference type="ARBA" id="ARBA00023235"/>
    </source>
</evidence>
<dbReference type="FunFam" id="3.40.50.10470:FF:000006">
    <property type="entry name" value="Methylthioribose-1-phosphate isomerase"/>
    <property type="match status" value="1"/>
</dbReference>
<dbReference type="NCBIfam" id="TIGR00512">
    <property type="entry name" value="salvage_mtnA"/>
    <property type="match status" value="1"/>
</dbReference>
<keyword evidence="2" id="KW-0028">Amino-acid biosynthesis</keyword>
<dbReference type="AlphaFoldDB" id="A0A2M7GXI9"/>
<feature type="binding site" evidence="2">
    <location>
        <position position="88"/>
    </location>
    <ligand>
        <name>substrate</name>
    </ligand>
</feature>